<dbReference type="Pfam" id="PF13930">
    <property type="entry name" value="Endonuclea_NS_2"/>
    <property type="match status" value="1"/>
</dbReference>
<dbReference type="InterPro" id="IPR044929">
    <property type="entry name" value="DNA/RNA_non-sp_Endonuclease_sf"/>
</dbReference>
<dbReference type="Gene3D" id="3.40.570.10">
    <property type="entry name" value="Extracellular Endonuclease, subunit A"/>
    <property type="match status" value="1"/>
</dbReference>
<accession>A0A7G7Y814</accession>
<evidence type="ECO:0000313" key="2">
    <source>
        <dbReference type="EMBL" id="QNH90510.1"/>
    </source>
</evidence>
<evidence type="ECO:0000259" key="1">
    <source>
        <dbReference type="Pfam" id="PF13930"/>
    </source>
</evidence>
<dbReference type="EMBL" id="MN320360">
    <property type="protein sequence ID" value="QNH90510.1"/>
    <property type="molecule type" value="Genomic_DNA"/>
</dbReference>
<protein>
    <submittedName>
        <fullName evidence="2">Maco-A 94/2 36</fullName>
    </submittedName>
</protein>
<sequence length="455" mass="52814">MKRLCVFAFCAAVVSAVQDLAYNGKVGSAVSRECVNKCVDGQCVVYNTNDIEQCYNTAHDAPIYQLTKKKGTCLSRCVEEPSYWYAWCYVDNNGNYEYCNRNTTVQWVRKRKFTLSNGPCKDECQYYYTDGSNKNWYQCTHYFGGWDYCDPKFSYDYIQAQTANGYMCSGRCKDHNHDGTRWCYYGNRNSDTCALPALPRLREWSRDLEELFAINQAFNVSYSTRCKRETDDDEDTPARRVRMRTENLNNLATDLEEMQEFDYVYIEPSARDPDQPIYSYTTEPVGSSIKPRVLRAELYPRHVRLPRAERGRIPEFIYANLRLLGMLKGDHAGHLIAFTLHGPDELYNFVPQMGRLNQGDYASQEQHIRRFLRDPNHQDAKVDMLVIPLYRDNETRPRGIAMHVRYFLGNILVDQFYEYLPNYPNYGIVSTAKPFSTTPPPSFSHTNILFSLAGC</sequence>
<organism evidence="2">
    <name type="scientific">Mamestra configurata nucleopolyhedrovirus</name>
    <name type="common">MacoNPV</name>
    <dbReference type="NCBI Taxonomy" id="207830"/>
    <lineage>
        <taxon>Viruses</taxon>
        <taxon>Viruses incertae sedis</taxon>
        <taxon>Naldaviricetes</taxon>
        <taxon>Lefavirales</taxon>
        <taxon>Baculoviridae</taxon>
        <taxon>Alphabaculovirus</taxon>
        <taxon>Alphabaculovirus maconfiguratae</taxon>
    </lineage>
</organism>
<name>A0A7G7Y814_NPVMC</name>
<proteinExistence type="predicted"/>
<reference evidence="2" key="1">
    <citation type="submission" date="2019-08" db="EMBL/GenBank/DDBJ databases">
        <title>Genomics of alphabaculovirus isolates infecting Mamestra configurata.</title>
        <authorList>
            <person name="Erlandson M.A."/>
            <person name="Baldwin D."/>
            <person name="Theilmann D.A."/>
        </authorList>
    </citation>
    <scope>NUCLEOTIDE SEQUENCE</scope>
    <source>
        <strain evidence="2">94-2</strain>
    </source>
</reference>
<dbReference type="InterPro" id="IPR044927">
    <property type="entry name" value="Endonuclea_NS_2"/>
</dbReference>
<feature type="domain" description="Type VII secretion system protein EssD-like" evidence="1">
    <location>
        <begin position="329"/>
        <end position="404"/>
    </location>
</feature>
<organismHost>
    <name type="scientific">Mamestra configurata</name>
    <name type="common">bertha armyworm</name>
    <dbReference type="NCBI Taxonomy" id="174822"/>
</organismHost>